<evidence type="ECO:0000313" key="3">
    <source>
        <dbReference type="EMBL" id="TXC10063.1"/>
    </source>
</evidence>
<dbReference type="PANTHER" id="PTHR33099">
    <property type="entry name" value="FE2OG DIOXYGENASE DOMAIN-CONTAINING PROTEIN"/>
    <property type="match status" value="1"/>
</dbReference>
<feature type="compositionally biased region" description="Basic and acidic residues" evidence="1">
    <location>
        <begin position="1"/>
        <end position="12"/>
    </location>
</feature>
<feature type="region of interest" description="Disordered" evidence="1">
    <location>
        <begin position="1"/>
        <end position="33"/>
    </location>
</feature>
<name>A0A5C6TH68_FUSOC</name>
<evidence type="ECO:0000259" key="2">
    <source>
        <dbReference type="Pfam" id="PF13640"/>
    </source>
</evidence>
<dbReference type="InterPro" id="IPR044862">
    <property type="entry name" value="Pro_4_hyd_alph_FE2OG_OXY"/>
</dbReference>
<dbReference type="PANTHER" id="PTHR33099:SF7">
    <property type="entry name" value="MYND-TYPE DOMAIN-CONTAINING PROTEIN"/>
    <property type="match status" value="1"/>
</dbReference>
<dbReference type="Proteomes" id="UP000321331">
    <property type="component" value="Unassembled WGS sequence"/>
</dbReference>
<dbReference type="Gene3D" id="2.60.120.620">
    <property type="entry name" value="q2cbj1_9rhob like domain"/>
    <property type="match status" value="1"/>
</dbReference>
<sequence length="972" mass="110217">MPSRKMAHDRPATESGSGSDNDEDKQSVASDSSTMATKDDFKVNLLKAIKDIKIVGKFAFDEEIEIPEDFNISVQGVGDIKLPLKKAQAMKIITQARQAPFGRGSDTIVDTSVRKTWELDPEQFTIGGGEWSDYLQELCELVAQKMGINTPVHAELYKMLLYEKGAMFKAHTDTEKIPNMFGTLVISLPSKHKGGEVFLEHCGEEIVYESSKSQASCAAWYSDVHHEVLPVKSGYRWVLAYNLAIDQSSPRTFDTFSETELQPLRELVGGWLAQEQKDRKTPYACHVLDHEYTQANISQKSLKGADMTRFMALQQALEGCPVTMFLALLEREEIGMIDFAEPEMQAFYPLSLALARTLDIYPDPFKGYHPPLYSVDETVCRLKTLRDLQGDAVTDELVITENYILDPSAFKGVKSEKAYEFSGNSGTTATHWYRGSTIVIVPRDSVAGLLSQLDSHRDSSPEMQIKYIMHLCSQPDMQDHLINTMVGLVENVMPKLEIYPDLMKDKSVLPKVVRIALQYERYHFVEDILAKFYKILPSDLFTWLRQWVIEPDDDDGKTLDNFNKLKKGLSLAMASKDGLVHKRKVVSHFVPLPSDLPTDALPTPGPILEWTRQTLQNMFDGDGPTEVTTDDASPAVDFSLYSEHPVVFLKELVVPLFQRWPLAPGFRFMTLARVMALIDEDKLPRQEGMDLYRTMAGSLIESQDFASLQHPTTILKQSKKRELPPWLTPNMWAQRRLGNAVTHNDMRDFFSGLLKASTKSNNVSGQFMSKITKQLDRLSEASFQLMWLPFLRSIIPLLENESISLSTPTYKKFFSAVTRGILDNFLGPEPRKPWTWALTGVPCDCSDCERVSAFLRHHTKMSEEYPMNKPRRNHVQQVLEKAGVGCNIRTRRDTSPYPLVVTKTSRPQGVKLEAWKKRRDQVLEEFDQIQPHHLKKLLGKECETIEQLRAGQKDQENMSQGPQTGEKRGVDK</sequence>
<feature type="region of interest" description="Disordered" evidence="1">
    <location>
        <begin position="948"/>
        <end position="972"/>
    </location>
</feature>
<reference evidence="3 4" key="1">
    <citation type="submission" date="2019-07" db="EMBL/GenBank/DDBJ databases">
        <title>The First High-Quality Draft Genome Sequence of the Causal Agent of the Current Panama Disease Epidemic.</title>
        <authorList>
            <person name="Warmington R.J."/>
            <person name="Kay W."/>
            <person name="Jeffries A."/>
            <person name="Bebber D."/>
            <person name="Moore K."/>
            <person name="Studholme D.J."/>
        </authorList>
    </citation>
    <scope>NUCLEOTIDE SEQUENCE [LARGE SCALE GENOMIC DNA]</scope>
    <source>
        <strain evidence="3 4">TR4</strain>
    </source>
</reference>
<proteinExistence type="predicted"/>
<comment type="caution">
    <text evidence="3">The sequence shown here is derived from an EMBL/GenBank/DDBJ whole genome shotgun (WGS) entry which is preliminary data.</text>
</comment>
<evidence type="ECO:0000313" key="4">
    <source>
        <dbReference type="Proteomes" id="UP000321331"/>
    </source>
</evidence>
<dbReference type="Pfam" id="PF13640">
    <property type="entry name" value="2OG-FeII_Oxy_3"/>
    <property type="match status" value="1"/>
</dbReference>
<protein>
    <recommendedName>
        <fullName evidence="2">Prolyl 4-hydroxylase alpha subunit Fe(2+) 2OG dioxygenase domain-containing protein</fullName>
    </recommendedName>
</protein>
<organism evidence="3 4">
    <name type="scientific">Fusarium oxysporum f. sp. cubense</name>
    <dbReference type="NCBI Taxonomy" id="61366"/>
    <lineage>
        <taxon>Eukaryota</taxon>
        <taxon>Fungi</taxon>
        <taxon>Dikarya</taxon>
        <taxon>Ascomycota</taxon>
        <taxon>Pezizomycotina</taxon>
        <taxon>Sordariomycetes</taxon>
        <taxon>Hypocreomycetidae</taxon>
        <taxon>Hypocreales</taxon>
        <taxon>Nectriaceae</taxon>
        <taxon>Fusarium</taxon>
        <taxon>Fusarium oxysporum species complex</taxon>
    </lineage>
</organism>
<evidence type="ECO:0000256" key="1">
    <source>
        <dbReference type="SAM" id="MobiDB-lite"/>
    </source>
</evidence>
<feature type="domain" description="Prolyl 4-hydroxylase alpha subunit Fe(2+) 2OG dioxygenase" evidence="2">
    <location>
        <begin position="159"/>
        <end position="242"/>
    </location>
</feature>
<dbReference type="EMBL" id="VMNF01000004">
    <property type="protein sequence ID" value="TXC10063.1"/>
    <property type="molecule type" value="Genomic_DNA"/>
</dbReference>
<dbReference type="AlphaFoldDB" id="A0A5C6TH68"/>
<gene>
    <name evidence="3" type="ORF">FocTR4_00004837</name>
</gene>
<accession>A0A5C6TH68</accession>